<keyword evidence="1" id="KW-0732">Signal</keyword>
<evidence type="ECO:0000313" key="2">
    <source>
        <dbReference type="EMBL" id="CAJ0609342.1"/>
    </source>
</evidence>
<feature type="signal peptide" evidence="1">
    <location>
        <begin position="1"/>
        <end position="16"/>
    </location>
</feature>
<dbReference type="EMBL" id="CATQJL010000326">
    <property type="protein sequence ID" value="CAJ0609342.1"/>
    <property type="molecule type" value="Genomic_DNA"/>
</dbReference>
<comment type="caution">
    <text evidence="2">The sequence shown here is derived from an EMBL/GenBank/DDBJ whole genome shotgun (WGS) entry which is preliminary data.</text>
</comment>
<accession>A0AA36HFR7</accession>
<dbReference type="Proteomes" id="UP001176961">
    <property type="component" value="Unassembled WGS sequence"/>
</dbReference>
<evidence type="ECO:0000313" key="3">
    <source>
        <dbReference type="Proteomes" id="UP001176961"/>
    </source>
</evidence>
<reference evidence="2" key="1">
    <citation type="submission" date="2023-07" db="EMBL/GenBank/DDBJ databases">
        <authorList>
            <consortium name="CYATHOMIX"/>
        </authorList>
    </citation>
    <scope>NUCLEOTIDE SEQUENCE</scope>
    <source>
        <strain evidence="2">N/A</strain>
    </source>
</reference>
<gene>
    <name evidence="2" type="ORF">CYNAS_LOCUS21325</name>
</gene>
<proteinExistence type="predicted"/>
<organism evidence="2 3">
    <name type="scientific">Cylicocyclus nassatus</name>
    <name type="common">Nematode worm</name>
    <dbReference type="NCBI Taxonomy" id="53992"/>
    <lineage>
        <taxon>Eukaryota</taxon>
        <taxon>Metazoa</taxon>
        <taxon>Ecdysozoa</taxon>
        <taxon>Nematoda</taxon>
        <taxon>Chromadorea</taxon>
        <taxon>Rhabditida</taxon>
        <taxon>Rhabditina</taxon>
        <taxon>Rhabditomorpha</taxon>
        <taxon>Strongyloidea</taxon>
        <taxon>Strongylidae</taxon>
        <taxon>Cylicocyclus</taxon>
    </lineage>
</organism>
<keyword evidence="3" id="KW-1185">Reference proteome</keyword>
<dbReference type="AlphaFoldDB" id="A0AA36HFR7"/>
<feature type="chain" id="PRO_5041444767" evidence="1">
    <location>
        <begin position="17"/>
        <end position="206"/>
    </location>
</feature>
<evidence type="ECO:0000256" key="1">
    <source>
        <dbReference type="SAM" id="SignalP"/>
    </source>
</evidence>
<name>A0AA36HFR7_CYLNA</name>
<protein>
    <submittedName>
        <fullName evidence="2">Uncharacterized protein</fullName>
    </submittedName>
</protein>
<sequence length="206" mass="22810">MFVAIAFLSLVEVLLACSPLPNGQEKHLFLQITHMDKIPVQFAWGKAAIGVAATENEAKKNLKQAVKKAIVQTVKQEAKAAGVEHLVTDLGKQFKPTIYYYPLHCDNKITIKKDIGCQEKTVDWCCSATDNLIDKIEIPGHPNATKPISPVPEPYQQVIVDLSIANAVVAGWTKEQWAVKMANVEQNLRNNKDYGEAFRSVSVKVL</sequence>